<dbReference type="AlphaFoldDB" id="A0A834V9T9"/>
<protein>
    <submittedName>
        <fullName evidence="2 3">Uncharacterized protein</fullName>
    </submittedName>
</protein>
<feature type="region of interest" description="Disordered" evidence="1">
    <location>
        <begin position="51"/>
        <end position="95"/>
    </location>
</feature>
<evidence type="ECO:0000313" key="3">
    <source>
        <dbReference type="EnsemblMetazoa" id="KAF7489792.1"/>
    </source>
</evidence>
<reference evidence="4" key="1">
    <citation type="journal article" date="2020" name="PLoS Negl. Trop. Dis.">
        <title>High-quality nuclear genome for Sarcoptes scabiei-A critical resource for a neglected parasite.</title>
        <authorList>
            <person name="Korhonen P.K."/>
            <person name="Gasser R.B."/>
            <person name="Ma G."/>
            <person name="Wang T."/>
            <person name="Stroehlein A.J."/>
            <person name="Young N.D."/>
            <person name="Ang C.S."/>
            <person name="Fernando D.D."/>
            <person name="Lu H.C."/>
            <person name="Taylor S."/>
            <person name="Reynolds S.L."/>
            <person name="Mofiz E."/>
            <person name="Najaraj S.H."/>
            <person name="Gowda H."/>
            <person name="Madugundu A."/>
            <person name="Renuse S."/>
            <person name="Holt D."/>
            <person name="Pandey A."/>
            <person name="Papenfuss A.T."/>
            <person name="Fischer K."/>
        </authorList>
    </citation>
    <scope>NUCLEOTIDE SEQUENCE [LARGE SCALE GENOMIC DNA]</scope>
</reference>
<feature type="region of interest" description="Disordered" evidence="1">
    <location>
        <begin position="345"/>
        <end position="391"/>
    </location>
</feature>
<organism evidence="2">
    <name type="scientific">Sarcoptes scabiei</name>
    <name type="common">Itch mite</name>
    <name type="synonym">Acarus scabiei</name>
    <dbReference type="NCBI Taxonomy" id="52283"/>
    <lineage>
        <taxon>Eukaryota</taxon>
        <taxon>Metazoa</taxon>
        <taxon>Ecdysozoa</taxon>
        <taxon>Arthropoda</taxon>
        <taxon>Chelicerata</taxon>
        <taxon>Arachnida</taxon>
        <taxon>Acari</taxon>
        <taxon>Acariformes</taxon>
        <taxon>Sarcoptiformes</taxon>
        <taxon>Astigmata</taxon>
        <taxon>Psoroptidia</taxon>
        <taxon>Sarcoptoidea</taxon>
        <taxon>Sarcoptidae</taxon>
        <taxon>Sarcoptinae</taxon>
        <taxon>Sarcoptes</taxon>
    </lineage>
</organism>
<keyword evidence="4" id="KW-1185">Reference proteome</keyword>
<name>A0A834V9T9_SARSC</name>
<dbReference type="OrthoDB" id="6505645at2759"/>
<gene>
    <name evidence="2" type="ORF">SSS_901</name>
</gene>
<evidence type="ECO:0000313" key="4">
    <source>
        <dbReference type="Proteomes" id="UP000070412"/>
    </source>
</evidence>
<feature type="compositionally biased region" description="Low complexity" evidence="1">
    <location>
        <begin position="359"/>
        <end position="374"/>
    </location>
</feature>
<sequence>MAFMVPLVKNHYDIYNQPYALPKGTRIAGKNRPAQVNGTIVLNGIVLMNKNRSSSSSSSSSSKPTIIFSSSSKSKSTSKALRSQQKLPKSDSPTLKQQCLQMNKSPLIYSSSTQTVNTRSFPHVRRTVRNPINNRVYSYSVSIPEYVAEEDEDELEAEEEDEEDDNQNAEDDDNDNDDDQQCDDSIVDQMMIFSTSAPAGTGSIDNGIIDLLDEDDFVRRTGARPPPTITACSKQSLQRSKTKQSKKIECLDELNLNNNNTIDDEIDCDRKGMRSYARTKIDRASSKRTMSESADDDQGDHDRNGESGDEILNDCPTSNSREYLELLQKFVLHLKMLKLKKLFHHHHSDKNGSKKSKTNDNGNNSDNIDNSNNQNERRRSRSSTLGDSNNL</sequence>
<feature type="compositionally biased region" description="Basic residues" evidence="1">
    <location>
        <begin position="345"/>
        <end position="356"/>
    </location>
</feature>
<evidence type="ECO:0000256" key="1">
    <source>
        <dbReference type="SAM" id="MobiDB-lite"/>
    </source>
</evidence>
<dbReference type="EnsemblMetazoa" id="SSS_901s_mrna">
    <property type="protein sequence ID" value="KAF7489792.1"/>
    <property type="gene ID" value="SSS_901"/>
</dbReference>
<feature type="compositionally biased region" description="Polar residues" evidence="1">
    <location>
        <begin position="80"/>
        <end position="95"/>
    </location>
</feature>
<proteinExistence type="predicted"/>
<feature type="region of interest" description="Disordered" evidence="1">
    <location>
        <begin position="145"/>
        <end position="182"/>
    </location>
</feature>
<reference evidence="2" key="2">
    <citation type="submission" date="2020-01" db="EMBL/GenBank/DDBJ databases">
        <authorList>
            <person name="Korhonen P.K.K."/>
            <person name="Guangxu M.G."/>
            <person name="Wang T.W."/>
            <person name="Stroehlein A.J.S."/>
            <person name="Young N.D."/>
            <person name="Ang C.-S.A."/>
            <person name="Fernando D.W.F."/>
            <person name="Lu H.L."/>
            <person name="Taylor S.T."/>
            <person name="Ehtesham M.E.M."/>
            <person name="Najaraj S.H.N."/>
            <person name="Harsha G.H.G."/>
            <person name="Madugundu A.M."/>
            <person name="Renuse S.R."/>
            <person name="Holt D.H."/>
            <person name="Pandey A.P."/>
            <person name="Papenfuss A.P."/>
            <person name="Gasser R.B.G."/>
            <person name="Fischer K.F."/>
        </authorList>
    </citation>
    <scope>NUCLEOTIDE SEQUENCE</scope>
    <source>
        <strain evidence="2">SSS_KF_BRIS2020</strain>
    </source>
</reference>
<feature type="compositionally biased region" description="Low complexity" evidence="1">
    <location>
        <begin position="53"/>
        <end position="79"/>
    </location>
</feature>
<feature type="compositionally biased region" description="Acidic residues" evidence="1">
    <location>
        <begin position="147"/>
        <end position="182"/>
    </location>
</feature>
<accession>A0A834V9T9</accession>
<evidence type="ECO:0000313" key="2">
    <source>
        <dbReference type="EMBL" id="KAF7489792.1"/>
    </source>
</evidence>
<reference evidence="3" key="3">
    <citation type="submission" date="2022-06" db="UniProtKB">
        <authorList>
            <consortium name="EnsemblMetazoa"/>
        </authorList>
    </citation>
    <scope>IDENTIFICATION</scope>
</reference>
<feature type="region of interest" description="Disordered" evidence="1">
    <location>
        <begin position="279"/>
        <end position="316"/>
    </location>
</feature>
<dbReference type="EMBL" id="WVUK01000064">
    <property type="protein sequence ID" value="KAF7489792.1"/>
    <property type="molecule type" value="Genomic_DNA"/>
</dbReference>
<dbReference type="Proteomes" id="UP000070412">
    <property type="component" value="Unassembled WGS sequence"/>
</dbReference>